<keyword evidence="2" id="KW-0732">Signal</keyword>
<evidence type="ECO:0000256" key="2">
    <source>
        <dbReference type="SAM" id="SignalP"/>
    </source>
</evidence>
<keyword evidence="4" id="KW-1185">Reference proteome</keyword>
<dbReference type="OrthoDB" id="4990759at2"/>
<sequence length="229" mass="24301">MGYSGRVLVMAAAVALSAGLGGCAAEPTNPTDAVSASGEQEATSEENTAREVESARQDAGAEPVNAPIVFPECDSANPLAAAESTEFYESIDTDVSHLTGSTDLETFQRLTGPAAQLAMEQATNLRGCGWPLYLAGHRVEQYTSHLPSAAEEAFVGSLRDSDYVESAIGRTKVFTHVVDDPQRYRMTGSTTIQHMFFDGVWISIFETGKSDYSQSALDAVLALNPSLAP</sequence>
<reference evidence="3 4" key="1">
    <citation type="journal article" date="2015" name="Stand. Genomic Sci.">
        <title>Genomic Encyclopedia of Bacterial and Archaeal Type Strains, Phase III: the genomes of soil and plant-associated and newly described type strains.</title>
        <authorList>
            <person name="Whitman W.B."/>
            <person name="Woyke T."/>
            <person name="Klenk H.P."/>
            <person name="Zhou Y."/>
            <person name="Lilburn T.G."/>
            <person name="Beck B.J."/>
            <person name="De Vos P."/>
            <person name="Vandamme P."/>
            <person name="Eisen J.A."/>
            <person name="Garrity G."/>
            <person name="Hugenholtz P."/>
            <person name="Kyrpides N.C."/>
        </authorList>
    </citation>
    <scope>NUCLEOTIDE SEQUENCE [LARGE SCALE GENOMIC DNA]</scope>
    <source>
        <strain evidence="3 4">RF6</strain>
    </source>
</reference>
<gene>
    <name evidence="3" type="ORF">EV139_0122</name>
</gene>
<accession>A0A4V6MDK6</accession>
<evidence type="ECO:0000313" key="3">
    <source>
        <dbReference type="EMBL" id="RZT68399.1"/>
    </source>
</evidence>
<feature type="chain" id="PRO_5020883162" description="PknH-like protein" evidence="2">
    <location>
        <begin position="25"/>
        <end position="229"/>
    </location>
</feature>
<comment type="caution">
    <text evidence="3">The sequence shown here is derived from an EMBL/GenBank/DDBJ whole genome shotgun (WGS) entry which is preliminary data.</text>
</comment>
<dbReference type="RefSeq" id="WP_130452393.1">
    <property type="nucleotide sequence ID" value="NZ_QYAG01000004.1"/>
</dbReference>
<feature type="compositionally biased region" description="Basic and acidic residues" evidence="1">
    <location>
        <begin position="47"/>
        <end position="56"/>
    </location>
</feature>
<dbReference type="EMBL" id="SHKI01000002">
    <property type="protein sequence ID" value="RZT68399.1"/>
    <property type="molecule type" value="Genomic_DNA"/>
</dbReference>
<evidence type="ECO:0008006" key="5">
    <source>
        <dbReference type="Google" id="ProtNLM"/>
    </source>
</evidence>
<evidence type="ECO:0000313" key="4">
    <source>
        <dbReference type="Proteomes" id="UP000291832"/>
    </source>
</evidence>
<feature type="signal peptide" evidence="2">
    <location>
        <begin position="1"/>
        <end position="24"/>
    </location>
</feature>
<dbReference type="AlphaFoldDB" id="A0A4V6MDK6"/>
<name>A0A4V6MDK6_9MICO</name>
<evidence type="ECO:0000256" key="1">
    <source>
        <dbReference type="SAM" id="MobiDB-lite"/>
    </source>
</evidence>
<proteinExistence type="predicted"/>
<feature type="region of interest" description="Disordered" evidence="1">
    <location>
        <begin position="28"/>
        <end position="63"/>
    </location>
</feature>
<organism evidence="3 4">
    <name type="scientific">Leucobacter luti</name>
    <dbReference type="NCBI Taxonomy" id="340320"/>
    <lineage>
        <taxon>Bacteria</taxon>
        <taxon>Bacillati</taxon>
        <taxon>Actinomycetota</taxon>
        <taxon>Actinomycetes</taxon>
        <taxon>Micrococcales</taxon>
        <taxon>Microbacteriaceae</taxon>
        <taxon>Leucobacter</taxon>
    </lineage>
</organism>
<dbReference type="Proteomes" id="UP000291832">
    <property type="component" value="Unassembled WGS sequence"/>
</dbReference>
<protein>
    <recommendedName>
        <fullName evidence="5">PknH-like protein</fullName>
    </recommendedName>
</protein>
<feature type="compositionally biased region" description="Polar residues" evidence="1">
    <location>
        <begin position="28"/>
        <end position="41"/>
    </location>
</feature>
<dbReference type="PROSITE" id="PS51257">
    <property type="entry name" value="PROKAR_LIPOPROTEIN"/>
    <property type="match status" value="1"/>
</dbReference>